<evidence type="ECO:0000313" key="2">
    <source>
        <dbReference type="Proteomes" id="UP000294008"/>
    </source>
</evidence>
<organism evidence="1 2">
    <name type="scientific">Myxoma virus</name>
    <dbReference type="NCBI Taxonomy" id="10273"/>
    <lineage>
        <taxon>Viruses</taxon>
        <taxon>Varidnaviria</taxon>
        <taxon>Bamfordvirae</taxon>
        <taxon>Nucleocytoviricota</taxon>
        <taxon>Pokkesviricetes</taxon>
        <taxon>Chitovirales</taxon>
        <taxon>Poxviridae</taxon>
        <taxon>Chordopoxvirinae</taxon>
        <taxon>Leporipoxvirus</taxon>
        <taxon>Leporipoxvirus myxoma</taxon>
    </lineage>
</organism>
<accession>A0A481NC30</accession>
<gene>
    <name evidence="1" type="primary">m130R</name>
</gene>
<reference evidence="1 2" key="1">
    <citation type="journal article" date="2019" name="J. Virol.">
        <title>Punctuated evolution of myxoma virus: rapid and disjunct evolution of a recent viral lineage in Australia.</title>
        <authorList>
            <person name="Eden J.-S."/>
            <person name="Kerr P.J."/>
            <person name="Holmes E.C."/>
        </authorList>
    </citation>
    <scope>NUCLEOTIDE SEQUENCE [LARGE SCALE GENOMIC DNA]</scope>
    <source>
        <strain evidence="1">SLS/AUS/1956</strain>
    </source>
</reference>
<dbReference type="EMBL" id="MK388115">
    <property type="protein sequence ID" value="QAV38161.1"/>
    <property type="molecule type" value="Genomic_DNA"/>
</dbReference>
<proteinExistence type="predicted"/>
<dbReference type="Proteomes" id="UP000294008">
    <property type="component" value="Genome"/>
</dbReference>
<sequence length="15" mass="1796">MYLNIMNEGGTSYRF</sequence>
<protein>
    <submittedName>
        <fullName evidence="1">M130R</fullName>
    </submittedName>
</protein>
<name>A0A481NC30_9POXV</name>
<evidence type="ECO:0000313" key="1">
    <source>
        <dbReference type="EMBL" id="QAV38161.1"/>
    </source>
</evidence>